<dbReference type="AlphaFoldDB" id="A0A166G3C1"/>
<keyword evidence="3" id="KW-1185">Reference proteome</keyword>
<feature type="compositionally biased region" description="Basic and acidic residues" evidence="1">
    <location>
        <begin position="460"/>
        <end position="476"/>
    </location>
</feature>
<feature type="compositionally biased region" description="Low complexity" evidence="1">
    <location>
        <begin position="574"/>
        <end position="585"/>
    </location>
</feature>
<evidence type="ECO:0000313" key="2">
    <source>
        <dbReference type="EMBL" id="KZP17429.1"/>
    </source>
</evidence>
<evidence type="ECO:0000256" key="1">
    <source>
        <dbReference type="SAM" id="MobiDB-lite"/>
    </source>
</evidence>
<protein>
    <submittedName>
        <fullName evidence="2">Uncharacterized protein</fullName>
    </submittedName>
</protein>
<feature type="region of interest" description="Disordered" evidence="1">
    <location>
        <begin position="420"/>
        <end position="481"/>
    </location>
</feature>
<reference evidence="2 3" key="1">
    <citation type="journal article" date="2016" name="Mol. Biol. Evol.">
        <title>Comparative Genomics of Early-Diverging Mushroom-Forming Fungi Provides Insights into the Origins of Lignocellulose Decay Capabilities.</title>
        <authorList>
            <person name="Nagy L.G."/>
            <person name="Riley R."/>
            <person name="Tritt A."/>
            <person name="Adam C."/>
            <person name="Daum C."/>
            <person name="Floudas D."/>
            <person name="Sun H."/>
            <person name="Yadav J.S."/>
            <person name="Pangilinan J."/>
            <person name="Larsson K.H."/>
            <person name="Matsuura K."/>
            <person name="Barry K."/>
            <person name="Labutti K."/>
            <person name="Kuo R."/>
            <person name="Ohm R.A."/>
            <person name="Bhattacharya S.S."/>
            <person name="Shirouzu T."/>
            <person name="Yoshinaga Y."/>
            <person name="Martin F.M."/>
            <person name="Grigoriev I.V."/>
            <person name="Hibbett D.S."/>
        </authorList>
    </citation>
    <scope>NUCLEOTIDE SEQUENCE [LARGE SCALE GENOMIC DNA]</scope>
    <source>
        <strain evidence="2 3">CBS 109695</strain>
    </source>
</reference>
<accession>A0A166G3C1</accession>
<feature type="compositionally biased region" description="Basic and acidic residues" evidence="1">
    <location>
        <begin position="564"/>
        <end position="573"/>
    </location>
</feature>
<dbReference type="OrthoDB" id="3197754at2759"/>
<feature type="region of interest" description="Disordered" evidence="1">
    <location>
        <begin position="264"/>
        <end position="300"/>
    </location>
</feature>
<feature type="compositionally biased region" description="Basic residues" evidence="1">
    <location>
        <begin position="427"/>
        <end position="439"/>
    </location>
</feature>
<name>A0A166G3C1_9AGAM</name>
<evidence type="ECO:0000313" key="3">
    <source>
        <dbReference type="Proteomes" id="UP000076532"/>
    </source>
</evidence>
<sequence length="624" mass="69706">MPAKATESVLTEDQKSTLIPHINAFRKGDRTVRAQIVRKLANPMSTIDDPPLVQSKYYKAVKNWFFNRGRRPEKLEQFRHRGFSAQEVYNHAFRDEVTSAARATIGGSATSVTLDVADEEGNETGEGALDQDVPTFSPAFVGVRQRTLSKMFSELPEAERDRYKTIAQKWSKNRAPKDMLLRRAKRYTAAYTKAFATQMYKDLGVRVVVFSMQKDEDDEIKVGFHDYNQYYDDAPSLTDNRPNWQNKNHILDELDEYAADLFESDDADSSAETPPAKSRAKGRKLEYENGYPRVPDPDPMHHRGMDVALREFMTHHYHRASGHFRGPVPWGDIIPRITEFLDAEYLPEGFKLISPDHLRVRDCSALLKHLLARQKEHGVGPRVFSWKCFAQKEKGKGIVATPALIAFDDQDETDATALLAHSQLHPPTRRKGRGMRKQAGKGGEDIASDSGMESPSDVDWIDHDGQTVNKLPHDAQDSDEESIRSFNWMLAAQQRTISGAEGEPDDADLTRRQGSGRRSRQVLDSDDDPSDAEEVPTPGISPVKPTKKCREEVDPADVITAPRVRKESARVRDAAQAQLPAAAKRPAAKRPARKPAAPKPAAPKPAVQAGVAKRSKSSGTKITA</sequence>
<feature type="region of interest" description="Disordered" evidence="1">
    <location>
        <begin position="496"/>
        <end position="624"/>
    </location>
</feature>
<gene>
    <name evidence="2" type="ORF">FIBSPDRAFT_894344</name>
</gene>
<organism evidence="2 3">
    <name type="scientific">Athelia psychrophila</name>
    <dbReference type="NCBI Taxonomy" id="1759441"/>
    <lineage>
        <taxon>Eukaryota</taxon>
        <taxon>Fungi</taxon>
        <taxon>Dikarya</taxon>
        <taxon>Basidiomycota</taxon>
        <taxon>Agaricomycotina</taxon>
        <taxon>Agaricomycetes</taxon>
        <taxon>Agaricomycetidae</taxon>
        <taxon>Atheliales</taxon>
        <taxon>Atheliaceae</taxon>
        <taxon>Athelia</taxon>
    </lineage>
</organism>
<proteinExistence type="predicted"/>
<feature type="compositionally biased region" description="Acidic residues" evidence="1">
    <location>
        <begin position="524"/>
        <end position="534"/>
    </location>
</feature>
<dbReference type="Proteomes" id="UP000076532">
    <property type="component" value="Unassembled WGS sequence"/>
</dbReference>
<dbReference type="EMBL" id="KV417583">
    <property type="protein sequence ID" value="KZP17429.1"/>
    <property type="molecule type" value="Genomic_DNA"/>
</dbReference>